<dbReference type="SMART" id="SM00382">
    <property type="entry name" value="AAA"/>
    <property type="match status" value="1"/>
</dbReference>
<dbReference type="CDD" id="cd03257">
    <property type="entry name" value="ABC_NikE_OppD_transporters"/>
    <property type="match status" value="1"/>
</dbReference>
<feature type="domain" description="ABC transporter" evidence="4">
    <location>
        <begin position="2"/>
        <end position="224"/>
    </location>
</feature>
<evidence type="ECO:0000259" key="4">
    <source>
        <dbReference type="PROSITE" id="PS50893"/>
    </source>
</evidence>
<dbReference type="InterPro" id="IPR003439">
    <property type="entry name" value="ABC_transporter-like_ATP-bd"/>
</dbReference>
<dbReference type="PANTHER" id="PTHR43067:SF3">
    <property type="entry name" value="MALTOSE ABC TRANSPORTER, ATP-BINDING PROTEIN"/>
    <property type="match status" value="1"/>
</dbReference>
<dbReference type="InterPro" id="IPR017871">
    <property type="entry name" value="ABC_transporter-like_CS"/>
</dbReference>
<evidence type="ECO:0000256" key="1">
    <source>
        <dbReference type="ARBA" id="ARBA00022448"/>
    </source>
</evidence>
<dbReference type="InterPro" id="IPR003593">
    <property type="entry name" value="AAA+_ATPase"/>
</dbReference>
<gene>
    <name evidence="5" type="ORF">METZ01_LOCUS293937</name>
</gene>
<dbReference type="PANTHER" id="PTHR43067">
    <property type="entry name" value="OLIGOPEPTIDE/DIPEPTIDE ABC TRANSPORTER, ATPASE SUBUNIT"/>
    <property type="match status" value="1"/>
</dbReference>
<reference evidence="5" key="1">
    <citation type="submission" date="2018-05" db="EMBL/GenBank/DDBJ databases">
        <authorList>
            <person name="Lanie J.A."/>
            <person name="Ng W.-L."/>
            <person name="Kazmierczak K.M."/>
            <person name="Andrzejewski T.M."/>
            <person name="Davidsen T.M."/>
            <person name="Wayne K.J."/>
            <person name="Tettelin H."/>
            <person name="Glass J.I."/>
            <person name="Rusch D."/>
            <person name="Podicherti R."/>
            <person name="Tsui H.-C.T."/>
            <person name="Winkler M.E."/>
        </authorList>
    </citation>
    <scope>NUCLEOTIDE SEQUENCE</scope>
</reference>
<dbReference type="Gene3D" id="3.40.50.300">
    <property type="entry name" value="P-loop containing nucleotide triphosphate hydrolases"/>
    <property type="match status" value="1"/>
</dbReference>
<evidence type="ECO:0000256" key="3">
    <source>
        <dbReference type="ARBA" id="ARBA00022840"/>
    </source>
</evidence>
<dbReference type="AlphaFoldDB" id="A0A382LX37"/>
<sequence length="299" mass="32145">MLAGERLGLVGESGSGKTTTAMALMRLIHPPGRIESGRAQLGDLELLSLSDEQMRQARFAHISLIPQGVMNSLNPVMRVGAQIADTIQAHEQGPGGEKMRARVSNLLSLVELDPDTAQMYPHELSGGMKQRVGMAISVALRPQVIIADEPTSALDVVVQKRVMDTLFRVQGELDAAVILVGHDMGLMAQCVDRLGVMYAGRLVELGPVQQLLEQPLHPYTRLLVSSLPSLDRRGEFRGIPGLPPSLLDPPAGCPFHPRCPEAIDGCTTKIPGLTTVVADDDSARIERRAACHLHTGVTS</sequence>
<evidence type="ECO:0000313" key="5">
    <source>
        <dbReference type="EMBL" id="SVC41083.1"/>
    </source>
</evidence>
<protein>
    <recommendedName>
        <fullName evidence="4">ABC transporter domain-containing protein</fullName>
    </recommendedName>
</protein>
<dbReference type="GO" id="GO:0015833">
    <property type="term" value="P:peptide transport"/>
    <property type="evidence" value="ECO:0007669"/>
    <property type="project" value="InterPro"/>
</dbReference>
<dbReference type="SUPFAM" id="SSF52540">
    <property type="entry name" value="P-loop containing nucleoside triphosphate hydrolases"/>
    <property type="match status" value="1"/>
</dbReference>
<evidence type="ECO:0000256" key="2">
    <source>
        <dbReference type="ARBA" id="ARBA00022741"/>
    </source>
</evidence>
<organism evidence="5">
    <name type="scientific">marine metagenome</name>
    <dbReference type="NCBI Taxonomy" id="408172"/>
    <lineage>
        <taxon>unclassified sequences</taxon>
        <taxon>metagenomes</taxon>
        <taxon>ecological metagenomes</taxon>
    </lineage>
</organism>
<dbReference type="NCBIfam" id="TIGR01727">
    <property type="entry name" value="oligo_HPY"/>
    <property type="match status" value="1"/>
</dbReference>
<name>A0A382LX37_9ZZZZ</name>
<dbReference type="GO" id="GO:0005524">
    <property type="term" value="F:ATP binding"/>
    <property type="evidence" value="ECO:0007669"/>
    <property type="project" value="UniProtKB-KW"/>
</dbReference>
<dbReference type="Pfam" id="PF00005">
    <property type="entry name" value="ABC_tran"/>
    <property type="match status" value="1"/>
</dbReference>
<dbReference type="Pfam" id="PF08352">
    <property type="entry name" value="oligo_HPY"/>
    <property type="match status" value="1"/>
</dbReference>
<keyword evidence="1" id="KW-0813">Transport</keyword>
<proteinExistence type="predicted"/>
<dbReference type="PROSITE" id="PS00211">
    <property type="entry name" value="ABC_TRANSPORTER_1"/>
    <property type="match status" value="1"/>
</dbReference>
<dbReference type="InterPro" id="IPR027417">
    <property type="entry name" value="P-loop_NTPase"/>
</dbReference>
<dbReference type="PROSITE" id="PS50893">
    <property type="entry name" value="ABC_TRANSPORTER_2"/>
    <property type="match status" value="1"/>
</dbReference>
<dbReference type="InterPro" id="IPR013563">
    <property type="entry name" value="Oligopep_ABC_C"/>
</dbReference>
<accession>A0A382LX37</accession>
<keyword evidence="2" id="KW-0547">Nucleotide-binding</keyword>
<dbReference type="GO" id="GO:0016887">
    <property type="term" value="F:ATP hydrolysis activity"/>
    <property type="evidence" value="ECO:0007669"/>
    <property type="project" value="InterPro"/>
</dbReference>
<dbReference type="EMBL" id="UINC01089744">
    <property type="protein sequence ID" value="SVC41083.1"/>
    <property type="molecule type" value="Genomic_DNA"/>
</dbReference>
<keyword evidence="3" id="KW-0067">ATP-binding</keyword>